<protein>
    <submittedName>
        <fullName evidence="1">Glutamine synthetase</fullName>
        <ecNumber evidence="1">6.3.1.2</ecNumber>
    </submittedName>
</protein>
<gene>
    <name evidence="1" type="primary">glnA</name>
    <name evidence="1" type="ORF">V6250_21280</name>
</gene>
<feature type="non-terminal residue" evidence="1">
    <location>
        <position position="69"/>
    </location>
</feature>
<organism evidence="1 2">
    <name type="scientific">Pseudoalteromonas undina</name>
    <dbReference type="NCBI Taxonomy" id="43660"/>
    <lineage>
        <taxon>Bacteria</taxon>
        <taxon>Pseudomonadati</taxon>
        <taxon>Pseudomonadota</taxon>
        <taxon>Gammaproteobacteria</taxon>
        <taxon>Alteromonadales</taxon>
        <taxon>Pseudoalteromonadaceae</taxon>
        <taxon>Pseudoalteromonas</taxon>
    </lineage>
</organism>
<evidence type="ECO:0000313" key="1">
    <source>
        <dbReference type="EMBL" id="MEL0606645.1"/>
    </source>
</evidence>
<dbReference type="Proteomes" id="UP001374952">
    <property type="component" value="Unassembled WGS sequence"/>
</dbReference>
<comment type="caution">
    <text evidence="1">The sequence shown here is derived from an EMBL/GenBank/DDBJ whole genome shotgun (WGS) entry which is preliminary data.</text>
</comment>
<keyword evidence="1" id="KW-0436">Ligase</keyword>
<keyword evidence="2" id="KW-1185">Reference proteome</keyword>
<evidence type="ECO:0000313" key="2">
    <source>
        <dbReference type="Proteomes" id="UP001374952"/>
    </source>
</evidence>
<dbReference type="EMBL" id="JBAKAX010000351">
    <property type="protein sequence ID" value="MEL0606645.1"/>
    <property type="molecule type" value="Genomic_DNA"/>
</dbReference>
<accession>A0ACC6RA74</accession>
<proteinExistence type="predicted"/>
<dbReference type="EC" id="6.3.1.2" evidence="1"/>
<reference evidence="1" key="1">
    <citation type="submission" date="2024-02" db="EMBL/GenBank/DDBJ databases">
        <title>Bacteria isolated from the canopy kelp, Nereocystis luetkeana.</title>
        <authorList>
            <person name="Pfister C.A."/>
            <person name="Younker I.T."/>
            <person name="Light S.H."/>
        </authorList>
    </citation>
    <scope>NUCLEOTIDE SEQUENCE</scope>
    <source>
        <strain evidence="1">TN.2.01</strain>
    </source>
</reference>
<feature type="non-terminal residue" evidence="1">
    <location>
        <position position="1"/>
    </location>
</feature>
<sequence length="69" mass="7615">DDVKYKSDKSGSMYKIHAVEAAWNSDKEYEGGNTGHRPGVKGGYFPSSPVDSSQDWRSATCLFLEELGQ</sequence>
<name>A0ACC6RA74_9GAMM</name>